<dbReference type="GO" id="GO:0004386">
    <property type="term" value="F:helicase activity"/>
    <property type="evidence" value="ECO:0007669"/>
    <property type="project" value="UniProtKB-KW"/>
</dbReference>
<accession>A0A7J0DH19</accession>
<feature type="domain" description="DEAH11/12 RRM" evidence="1">
    <location>
        <begin position="2"/>
        <end position="40"/>
    </location>
</feature>
<organism evidence="3 4">
    <name type="scientific">Actinidia rufa</name>
    <dbReference type="NCBI Taxonomy" id="165716"/>
    <lineage>
        <taxon>Eukaryota</taxon>
        <taxon>Viridiplantae</taxon>
        <taxon>Streptophyta</taxon>
        <taxon>Embryophyta</taxon>
        <taxon>Tracheophyta</taxon>
        <taxon>Spermatophyta</taxon>
        <taxon>Magnoliopsida</taxon>
        <taxon>eudicotyledons</taxon>
        <taxon>Gunneridae</taxon>
        <taxon>Pentapetalae</taxon>
        <taxon>asterids</taxon>
        <taxon>Ericales</taxon>
        <taxon>Actinidiaceae</taxon>
        <taxon>Actinidia</taxon>
    </lineage>
</organism>
<keyword evidence="4" id="KW-1185">Reference proteome</keyword>
<protein>
    <submittedName>
        <fullName evidence="3">Helicase domain-containing protein</fullName>
    </submittedName>
</protein>
<dbReference type="OrthoDB" id="1691164at2759"/>
<evidence type="ECO:0000313" key="4">
    <source>
        <dbReference type="Proteomes" id="UP000585474"/>
    </source>
</evidence>
<evidence type="ECO:0000259" key="2">
    <source>
        <dbReference type="Pfam" id="PF24638"/>
    </source>
</evidence>
<dbReference type="InterPro" id="IPR056246">
    <property type="entry name" value="KH_DEAH11/12_1st"/>
</dbReference>
<dbReference type="Pfam" id="PF24638">
    <property type="entry name" value="KH_DEAH11_1st"/>
    <property type="match status" value="1"/>
</dbReference>
<proteinExistence type="predicted"/>
<dbReference type="Proteomes" id="UP000585474">
    <property type="component" value="Unassembled WGS sequence"/>
</dbReference>
<evidence type="ECO:0000259" key="1">
    <source>
        <dbReference type="Pfam" id="PF24637"/>
    </source>
</evidence>
<evidence type="ECO:0000313" key="3">
    <source>
        <dbReference type="EMBL" id="GFS35131.1"/>
    </source>
</evidence>
<dbReference type="InterPro" id="IPR056244">
    <property type="entry name" value="RRM_DEAH11/12"/>
</dbReference>
<keyword evidence="3" id="KW-0347">Helicase</keyword>
<name>A0A7J0DH19_9ERIC</name>
<dbReference type="AlphaFoldDB" id="A0A7J0DH19"/>
<feature type="domain" description="DEAH11/12 type I KH-domain" evidence="2">
    <location>
        <begin position="131"/>
        <end position="160"/>
    </location>
</feature>
<sequence>MCEDGVVIRGLDIDISEPEILEILRTTTYRKILDLFLVRGATVDDPPCGACEAALVQEIGPFMPSHSLLSSYCHVKVVPPEPMDCFMRALITFDGRLHLEAAKALHHIVGKVLAGCLPWQKIQCQQMFHCSLSCPAPVYAVIKTQLDSIFTHFKCRSDLSGIKEKVPEAELSLDAKHHVICVRGNKGRGGNLQICPLNVNGPVEHPGGVASPCSICLCENLLFKVVIPYKLHSRGLWEAHLSDGFENRRQPVGHLHVGLTTQKHVRHLECHPCVSCERYKEFKKDPDLSLKEWCQGKENVKRCPVCSYTIEKVGWLQLHLSADVGSTFSGCVWNASAAGMNAMRT</sequence>
<gene>
    <name evidence="3" type="ORF">Acr_00g0038010</name>
</gene>
<keyword evidence="3" id="KW-0378">Hydrolase</keyword>
<keyword evidence="3" id="KW-0067">ATP-binding</keyword>
<dbReference type="EMBL" id="BJWL01000222">
    <property type="protein sequence ID" value="GFS35131.1"/>
    <property type="molecule type" value="Genomic_DNA"/>
</dbReference>
<reference evidence="4" key="1">
    <citation type="submission" date="2019-07" db="EMBL/GenBank/DDBJ databases">
        <title>De Novo Assembly of kiwifruit Actinidia rufa.</title>
        <authorList>
            <person name="Sugita-Konishi S."/>
            <person name="Sato K."/>
            <person name="Mori E."/>
            <person name="Abe Y."/>
            <person name="Kisaki G."/>
            <person name="Hamano K."/>
            <person name="Suezawa K."/>
            <person name="Otani M."/>
            <person name="Fukuda T."/>
            <person name="Manabe T."/>
            <person name="Gomi K."/>
            <person name="Tabuchi M."/>
            <person name="Akimitsu K."/>
            <person name="Kataoka I."/>
        </authorList>
    </citation>
    <scope>NUCLEOTIDE SEQUENCE [LARGE SCALE GENOMIC DNA]</scope>
    <source>
        <strain evidence="4">cv. Fuchu</strain>
    </source>
</reference>
<dbReference type="Pfam" id="PF24637">
    <property type="entry name" value="RRM_DEAH11"/>
    <property type="match status" value="1"/>
</dbReference>
<keyword evidence="3" id="KW-0547">Nucleotide-binding</keyword>
<comment type="caution">
    <text evidence="3">The sequence shown here is derived from an EMBL/GenBank/DDBJ whole genome shotgun (WGS) entry which is preliminary data.</text>
</comment>